<name>A0A9W7GC73_9STRA</name>
<dbReference type="CDD" id="cd14498">
    <property type="entry name" value="DSP"/>
    <property type="match status" value="1"/>
</dbReference>
<dbReference type="Proteomes" id="UP001165065">
    <property type="component" value="Unassembled WGS sequence"/>
</dbReference>
<accession>A0A9W7GC73</accession>
<dbReference type="PROSITE" id="PS50056">
    <property type="entry name" value="TYR_PHOSPHATASE_2"/>
    <property type="match status" value="1"/>
</dbReference>
<organism evidence="2 3">
    <name type="scientific">Triparma columacea</name>
    <dbReference type="NCBI Taxonomy" id="722753"/>
    <lineage>
        <taxon>Eukaryota</taxon>
        <taxon>Sar</taxon>
        <taxon>Stramenopiles</taxon>
        <taxon>Ochrophyta</taxon>
        <taxon>Bolidophyceae</taxon>
        <taxon>Parmales</taxon>
        <taxon>Triparmaceae</taxon>
        <taxon>Triparma</taxon>
    </lineage>
</organism>
<dbReference type="Gene3D" id="3.90.190.10">
    <property type="entry name" value="Protein tyrosine phosphatase superfamily"/>
    <property type="match status" value="1"/>
</dbReference>
<dbReference type="Pfam" id="PF00782">
    <property type="entry name" value="DSPc"/>
    <property type="match status" value="1"/>
</dbReference>
<reference evidence="3" key="1">
    <citation type="journal article" date="2023" name="Commun. Biol.">
        <title>Genome analysis of Parmales, the sister group of diatoms, reveals the evolutionary specialization of diatoms from phago-mixotrophs to photoautotrophs.</title>
        <authorList>
            <person name="Ban H."/>
            <person name="Sato S."/>
            <person name="Yoshikawa S."/>
            <person name="Yamada K."/>
            <person name="Nakamura Y."/>
            <person name="Ichinomiya M."/>
            <person name="Sato N."/>
            <person name="Blanc-Mathieu R."/>
            <person name="Endo H."/>
            <person name="Kuwata A."/>
            <person name="Ogata H."/>
        </authorList>
    </citation>
    <scope>NUCLEOTIDE SEQUENCE [LARGE SCALE GENOMIC DNA]</scope>
</reference>
<keyword evidence="3" id="KW-1185">Reference proteome</keyword>
<dbReference type="EMBL" id="BRYA01000112">
    <property type="protein sequence ID" value="GMI39806.1"/>
    <property type="molecule type" value="Genomic_DNA"/>
</dbReference>
<evidence type="ECO:0000313" key="3">
    <source>
        <dbReference type="Proteomes" id="UP001165065"/>
    </source>
</evidence>
<dbReference type="InterPro" id="IPR029021">
    <property type="entry name" value="Prot-tyrosine_phosphatase-like"/>
</dbReference>
<evidence type="ECO:0000259" key="1">
    <source>
        <dbReference type="PROSITE" id="PS50056"/>
    </source>
</evidence>
<sequence>MPRIPLDTGLNPKAVDYAEEGRLLLSRVNLGSGLAPERYAPTNVLYKHPETGAELHVGNAQAAKSIQILGGLGEEGCRRIVFCQDGDGSRHHESNPEFKYLTFPIGRWRSHVNRDPSEVHNFFVPLFEFLDAELGSGNSVLIHCLAGAHRAGTAGIASLMYLCGMDSTEATGAAKKLRPAINPIGDFPVLLQLLERGMKEGGGA</sequence>
<dbReference type="AlphaFoldDB" id="A0A9W7GC73"/>
<dbReference type="SUPFAM" id="SSF52799">
    <property type="entry name" value="(Phosphotyrosine protein) phosphatases II"/>
    <property type="match status" value="1"/>
</dbReference>
<comment type="caution">
    <text evidence="2">The sequence shown here is derived from an EMBL/GenBank/DDBJ whole genome shotgun (WGS) entry which is preliminary data.</text>
</comment>
<protein>
    <recommendedName>
        <fullName evidence="1">Tyrosine specific protein phosphatases domain-containing protein</fullName>
    </recommendedName>
</protein>
<proteinExistence type="predicted"/>
<gene>
    <name evidence="2" type="ORF">TrCOL_g3189</name>
</gene>
<dbReference type="InterPro" id="IPR000340">
    <property type="entry name" value="Dual-sp_phosphatase_cat-dom"/>
</dbReference>
<feature type="domain" description="Tyrosine specific protein phosphatases" evidence="1">
    <location>
        <begin position="121"/>
        <end position="181"/>
    </location>
</feature>
<dbReference type="InterPro" id="IPR000387">
    <property type="entry name" value="Tyr_Pase_dom"/>
</dbReference>
<dbReference type="OrthoDB" id="10252009at2759"/>
<evidence type="ECO:0000313" key="2">
    <source>
        <dbReference type="EMBL" id="GMI39806.1"/>
    </source>
</evidence>